<evidence type="ECO:0000256" key="1">
    <source>
        <dbReference type="SAM" id="MobiDB-lite"/>
    </source>
</evidence>
<reference evidence="3 4" key="1">
    <citation type="submission" date="2025-04" db="UniProtKB">
        <authorList>
            <consortium name="RefSeq"/>
        </authorList>
    </citation>
    <scope>IDENTIFICATION</scope>
</reference>
<evidence type="ECO:0000313" key="3">
    <source>
        <dbReference type="RefSeq" id="XP_033815444.1"/>
    </source>
</evidence>
<dbReference type="RefSeq" id="XP_033815447.1">
    <property type="nucleotide sequence ID" value="XM_033959556.1"/>
</dbReference>
<accession>A0A6P8SA92</accession>
<dbReference type="KEGG" id="gsh:117367186"/>
<protein>
    <submittedName>
        <fullName evidence="3 4">Uncharacterized protein LOC117367186</fullName>
    </submittedName>
</protein>
<dbReference type="AlphaFoldDB" id="A0A6P8SA92"/>
<dbReference type="RefSeq" id="XP_033815450.1">
    <property type="nucleotide sequence ID" value="XM_033959559.1"/>
</dbReference>
<dbReference type="Proteomes" id="UP000515159">
    <property type="component" value="Chromosome 9"/>
</dbReference>
<evidence type="ECO:0000313" key="8">
    <source>
        <dbReference type="RefSeq" id="XP_033815450.1"/>
    </source>
</evidence>
<dbReference type="RefSeq" id="XP_033815446.1">
    <property type="nucleotide sequence ID" value="XM_033959555.1"/>
</dbReference>
<evidence type="ECO:0000313" key="5">
    <source>
        <dbReference type="RefSeq" id="XP_033815447.1"/>
    </source>
</evidence>
<evidence type="ECO:0000313" key="2">
    <source>
        <dbReference type="Proteomes" id="UP000515159"/>
    </source>
</evidence>
<evidence type="ECO:0000313" key="4">
    <source>
        <dbReference type="RefSeq" id="XP_033815446.1"/>
    </source>
</evidence>
<evidence type="ECO:0000313" key="7">
    <source>
        <dbReference type="RefSeq" id="XP_033815449.1"/>
    </source>
</evidence>
<gene>
    <name evidence="3 4 5 6 7 8" type="primary">LOC117367186</name>
</gene>
<evidence type="ECO:0000313" key="6">
    <source>
        <dbReference type="RefSeq" id="XP_033815448.1"/>
    </source>
</evidence>
<sequence>MISHGQALQETDESEEAQSLWEKTIGGSRSKPKIRVDSDLSAHNRAKLAEQLRQPSRTLAKAFTQPKVKRQPSVTLGSASFDISGAVNMIDTIDRPPNANAEGPYAGAKAYSYAENKPMKRIPKAGVYAEAGVGRASAEAGIFDAEAKGPNAGVEAMASLTGAGVMARAELSSASVNAGPFHARLGLGVDTGASVGLDGVEVKILGTGFKIGPVTGISILGSEISCTIS</sequence>
<dbReference type="GeneID" id="117367186"/>
<proteinExistence type="predicted"/>
<dbReference type="RefSeq" id="XP_033815448.1">
    <property type="nucleotide sequence ID" value="XM_033959557.1"/>
</dbReference>
<keyword evidence="2" id="KW-1185">Reference proteome</keyword>
<feature type="region of interest" description="Disordered" evidence="1">
    <location>
        <begin position="1"/>
        <end position="35"/>
    </location>
</feature>
<organism evidence="2 8">
    <name type="scientific">Geotrypetes seraphini</name>
    <name type="common">Gaboon caecilian</name>
    <name type="synonym">Caecilia seraphini</name>
    <dbReference type="NCBI Taxonomy" id="260995"/>
    <lineage>
        <taxon>Eukaryota</taxon>
        <taxon>Metazoa</taxon>
        <taxon>Chordata</taxon>
        <taxon>Craniata</taxon>
        <taxon>Vertebrata</taxon>
        <taxon>Euteleostomi</taxon>
        <taxon>Amphibia</taxon>
        <taxon>Gymnophiona</taxon>
        <taxon>Geotrypetes</taxon>
    </lineage>
</organism>
<dbReference type="OrthoDB" id="2333662at2759"/>
<name>A0A6P8SA92_GEOSA</name>
<dbReference type="RefSeq" id="XP_033815444.1">
    <property type="nucleotide sequence ID" value="XM_033959553.1"/>
</dbReference>
<dbReference type="RefSeq" id="XP_033815449.1">
    <property type="nucleotide sequence ID" value="XM_033959558.1"/>
</dbReference>